<comment type="subunit">
    <text evidence="5 8">The basal body constitutes a major portion of the flagellar organelle and consists of four rings (L,P,S, and M) mounted on a central rod. The rod consists of about 26 subunits of FlgG in the distal portion, and FlgB, FlgC and FlgF are thought to build up the proximal portion of the rod with about 6 subunits each.</text>
</comment>
<evidence type="ECO:0000259" key="11">
    <source>
        <dbReference type="Pfam" id="PF22692"/>
    </source>
</evidence>
<dbReference type="GO" id="GO:0009426">
    <property type="term" value="C:bacterial-type flagellum basal body, distal rod"/>
    <property type="evidence" value="ECO:0007669"/>
    <property type="project" value="UniProtKB-UniRule"/>
</dbReference>
<evidence type="ECO:0000313" key="12">
    <source>
        <dbReference type="EMBL" id="TCJ15536.1"/>
    </source>
</evidence>
<dbReference type="InterPro" id="IPR012834">
    <property type="entry name" value="FlgG_G_neg"/>
</dbReference>
<dbReference type="PROSITE" id="PS00588">
    <property type="entry name" value="FLAGELLA_BB_ROD"/>
    <property type="match status" value="1"/>
</dbReference>
<dbReference type="Proteomes" id="UP000295443">
    <property type="component" value="Unassembled WGS sequence"/>
</dbReference>
<accession>A0A4R1BEF7</accession>
<dbReference type="EMBL" id="SJZB01000026">
    <property type="protein sequence ID" value="TCJ15536.1"/>
    <property type="molecule type" value="Genomic_DNA"/>
</dbReference>
<gene>
    <name evidence="12" type="primary">flgG</name>
    <name evidence="12" type="ORF">EZJ19_06825</name>
</gene>
<dbReference type="NCBIfam" id="TIGR02488">
    <property type="entry name" value="flgG_G_neg"/>
    <property type="match status" value="1"/>
</dbReference>
<evidence type="ECO:0000256" key="6">
    <source>
        <dbReference type="ARBA" id="ARBA00032912"/>
    </source>
</evidence>
<feature type="domain" description="Flagellar basal body rod protein N-terminal" evidence="9">
    <location>
        <begin position="5"/>
        <end position="35"/>
    </location>
</feature>
<dbReference type="PANTHER" id="PTHR30435">
    <property type="entry name" value="FLAGELLAR PROTEIN"/>
    <property type="match status" value="1"/>
</dbReference>
<evidence type="ECO:0000256" key="8">
    <source>
        <dbReference type="RuleBase" id="RU362116"/>
    </source>
</evidence>
<evidence type="ECO:0000313" key="13">
    <source>
        <dbReference type="Proteomes" id="UP000295443"/>
    </source>
</evidence>
<dbReference type="PANTHER" id="PTHR30435:SF19">
    <property type="entry name" value="FLAGELLAR BASAL-BODY ROD PROTEIN FLGG"/>
    <property type="match status" value="1"/>
</dbReference>
<evidence type="ECO:0000259" key="10">
    <source>
        <dbReference type="Pfam" id="PF06429"/>
    </source>
</evidence>
<comment type="caution">
    <text evidence="12">The sequence shown here is derived from an EMBL/GenBank/DDBJ whole genome shotgun (WGS) entry which is preliminary data.</text>
</comment>
<dbReference type="InterPro" id="IPR037925">
    <property type="entry name" value="FlgE/F/G-like"/>
</dbReference>
<feature type="domain" description="Flagellar basal-body/hook protein C-terminal" evidence="10">
    <location>
        <begin position="216"/>
        <end position="260"/>
    </location>
</feature>
<evidence type="ECO:0000256" key="4">
    <source>
        <dbReference type="ARBA" id="ARBA00023143"/>
    </source>
</evidence>
<dbReference type="InterPro" id="IPR001444">
    <property type="entry name" value="Flag_bb_rod_N"/>
</dbReference>
<evidence type="ECO:0000256" key="7">
    <source>
        <dbReference type="NCBIfam" id="TIGR02488"/>
    </source>
</evidence>
<organism evidence="12 13">
    <name type="scientific">Parasulfuritortus cantonensis</name>
    <dbReference type="NCBI Taxonomy" id="2528202"/>
    <lineage>
        <taxon>Bacteria</taxon>
        <taxon>Pseudomonadati</taxon>
        <taxon>Pseudomonadota</taxon>
        <taxon>Betaproteobacteria</taxon>
        <taxon>Nitrosomonadales</taxon>
        <taxon>Thiobacillaceae</taxon>
        <taxon>Parasulfuritortus</taxon>
    </lineage>
</organism>
<comment type="subcellular location">
    <subcellularLocation>
        <location evidence="1 8">Bacterial flagellum basal body</location>
    </subcellularLocation>
</comment>
<sequence length="260" mass="27904">MLRSLYIARTGLDVQQTQLDVISNNLANVSTTGYKKTRAVFEDLLYQNIRQAGAQSSQQTQLPSGFQLGVGARTVATERIHTQGTLQETGNSLDVAINGRGFFQILMPDGTTAYTRDGSFQVDSNGNLVTASGYQVIPNMVIPSDTLAVAIARDGTVSITQANNTTPTVLGQLQLATFINPTGLQSQGENLYVETASSGTPQLNNPGDNGVGVLNQSFVESSNVNVAEELINMIVAQRAYELNSRAITTSDQMLQRLTQI</sequence>
<evidence type="ECO:0000256" key="3">
    <source>
        <dbReference type="ARBA" id="ARBA00017948"/>
    </source>
</evidence>
<keyword evidence="13" id="KW-1185">Reference proteome</keyword>
<proteinExistence type="inferred from homology"/>
<name>A0A4R1BEF7_9PROT</name>
<dbReference type="RefSeq" id="WP_131445930.1">
    <property type="nucleotide sequence ID" value="NZ_SJZB01000026.1"/>
</dbReference>
<dbReference type="InterPro" id="IPR010930">
    <property type="entry name" value="Flg_bb/hook_C_dom"/>
</dbReference>
<keyword evidence="12" id="KW-0282">Flagellum</keyword>
<dbReference type="Pfam" id="PF00460">
    <property type="entry name" value="Flg_bb_rod"/>
    <property type="match status" value="1"/>
</dbReference>
<dbReference type="OrthoDB" id="9804559at2"/>
<dbReference type="InterPro" id="IPR053967">
    <property type="entry name" value="LlgE_F_G-like_D1"/>
</dbReference>
<dbReference type="Pfam" id="PF22692">
    <property type="entry name" value="LlgE_F_G_D1"/>
    <property type="match status" value="1"/>
</dbReference>
<dbReference type="Pfam" id="PF06429">
    <property type="entry name" value="Flg_bbr_C"/>
    <property type="match status" value="1"/>
</dbReference>
<keyword evidence="12" id="KW-0966">Cell projection</keyword>
<protein>
    <recommendedName>
        <fullName evidence="3 7">Flagellar basal-body rod protein FlgG</fullName>
    </recommendedName>
    <alternativeName>
        <fullName evidence="6 8">Distal rod protein</fullName>
    </alternativeName>
</protein>
<keyword evidence="12" id="KW-0969">Cilium</keyword>
<dbReference type="GO" id="GO:0071978">
    <property type="term" value="P:bacterial-type flagellum-dependent swarming motility"/>
    <property type="evidence" value="ECO:0007669"/>
    <property type="project" value="TreeGrafter"/>
</dbReference>
<feature type="domain" description="Flagellar hook protein FlgE/F/G-like D1" evidence="11">
    <location>
        <begin position="96"/>
        <end position="158"/>
    </location>
</feature>
<keyword evidence="4 8" id="KW-0975">Bacterial flagellum</keyword>
<evidence type="ECO:0000256" key="1">
    <source>
        <dbReference type="ARBA" id="ARBA00004117"/>
    </source>
</evidence>
<dbReference type="InterPro" id="IPR019776">
    <property type="entry name" value="Flagellar_basal_body_rod_CS"/>
</dbReference>
<dbReference type="SUPFAM" id="SSF117143">
    <property type="entry name" value="Flagellar hook protein flgE"/>
    <property type="match status" value="1"/>
</dbReference>
<comment type="similarity">
    <text evidence="2 8">Belongs to the flagella basal body rod proteins family.</text>
</comment>
<evidence type="ECO:0000256" key="2">
    <source>
        <dbReference type="ARBA" id="ARBA00009677"/>
    </source>
</evidence>
<evidence type="ECO:0000256" key="5">
    <source>
        <dbReference type="ARBA" id="ARBA00025933"/>
    </source>
</evidence>
<dbReference type="InterPro" id="IPR020013">
    <property type="entry name" value="Flagellar_FlgE/F/G"/>
</dbReference>
<dbReference type="NCBIfam" id="TIGR03506">
    <property type="entry name" value="FlgEFG_subfam"/>
    <property type="match status" value="2"/>
</dbReference>
<reference evidence="12 13" key="1">
    <citation type="submission" date="2019-03" db="EMBL/GenBank/DDBJ databases">
        <title>Genome sequence of Thiobacillaceae bacterium LSR1, a sulfur-oxidizing bacterium isolated from freshwater sediment.</title>
        <authorList>
            <person name="Li S."/>
        </authorList>
    </citation>
    <scope>NUCLEOTIDE SEQUENCE [LARGE SCALE GENOMIC DNA]</scope>
    <source>
        <strain evidence="12 13">LSR1</strain>
    </source>
</reference>
<evidence type="ECO:0000259" key="9">
    <source>
        <dbReference type="Pfam" id="PF00460"/>
    </source>
</evidence>
<dbReference type="AlphaFoldDB" id="A0A4R1BEF7"/>